<dbReference type="InterPro" id="IPR029039">
    <property type="entry name" value="Flavoprotein-like_sf"/>
</dbReference>
<sequence length="151" mass="16591">MMTKKLVAYFSASGVTAAKAKKLAEVVGADLYEIAPKDRYTNADLNWTNKKARSTVEMNDPASRPELKENGLDLPGYDTVYIGFPIWWYTAPHIIRSFLEQNKLTGVDIVLFATSGGSSISKAYRDLRKAYPKLNITNGVLLNGSISGNLA</sequence>
<dbReference type="EMBL" id="FNOP01000009">
    <property type="protein sequence ID" value="SDW93030.1"/>
    <property type="molecule type" value="Genomic_DNA"/>
</dbReference>
<dbReference type="PANTHER" id="PTHR39201">
    <property type="entry name" value="EXPORTED PROTEIN-RELATED"/>
    <property type="match status" value="1"/>
</dbReference>
<accession>A0A1H2XJN2</accession>
<protein>
    <submittedName>
        <fullName evidence="2">Flavodoxin</fullName>
    </submittedName>
</protein>
<dbReference type="GO" id="GO:0016651">
    <property type="term" value="F:oxidoreductase activity, acting on NAD(P)H"/>
    <property type="evidence" value="ECO:0007669"/>
    <property type="project" value="UniProtKB-ARBA"/>
</dbReference>
<dbReference type="NCBIfam" id="NF005501">
    <property type="entry name" value="PRK07116.1"/>
    <property type="match status" value="1"/>
</dbReference>
<dbReference type="PANTHER" id="PTHR39201:SF1">
    <property type="entry name" value="FLAVODOXIN-LIKE DOMAIN-CONTAINING PROTEIN"/>
    <property type="match status" value="1"/>
</dbReference>
<organism evidence="2 3">
    <name type="scientific">Acidaminococcus fermentans</name>
    <dbReference type="NCBI Taxonomy" id="905"/>
    <lineage>
        <taxon>Bacteria</taxon>
        <taxon>Bacillati</taxon>
        <taxon>Bacillota</taxon>
        <taxon>Negativicutes</taxon>
        <taxon>Acidaminococcales</taxon>
        <taxon>Acidaminococcaceae</taxon>
        <taxon>Acidaminococcus</taxon>
    </lineage>
</organism>
<evidence type="ECO:0000313" key="2">
    <source>
        <dbReference type="EMBL" id="SDW93030.1"/>
    </source>
</evidence>
<dbReference type="GO" id="GO:0010181">
    <property type="term" value="F:FMN binding"/>
    <property type="evidence" value="ECO:0007669"/>
    <property type="project" value="InterPro"/>
</dbReference>
<dbReference type="SUPFAM" id="SSF52218">
    <property type="entry name" value="Flavoproteins"/>
    <property type="match status" value="1"/>
</dbReference>
<dbReference type="AlphaFoldDB" id="A0A1H2XJN2"/>
<dbReference type="Proteomes" id="UP000182379">
    <property type="component" value="Unassembled WGS sequence"/>
</dbReference>
<feature type="domain" description="Flavodoxin-like" evidence="1">
    <location>
        <begin position="4"/>
        <end position="148"/>
    </location>
</feature>
<name>A0A1H2XJN2_ACIFE</name>
<dbReference type="Pfam" id="PF12682">
    <property type="entry name" value="Flavodoxin_4"/>
    <property type="match status" value="1"/>
</dbReference>
<evidence type="ECO:0000259" key="1">
    <source>
        <dbReference type="Pfam" id="PF12682"/>
    </source>
</evidence>
<proteinExistence type="predicted"/>
<comment type="caution">
    <text evidence="2">The sequence shown here is derived from an EMBL/GenBank/DDBJ whole genome shotgun (WGS) entry which is preliminary data.</text>
</comment>
<reference evidence="2 3" key="1">
    <citation type="submission" date="2016-10" db="EMBL/GenBank/DDBJ databases">
        <authorList>
            <person name="Varghese N."/>
            <person name="Submissions S."/>
        </authorList>
    </citation>
    <scope>NUCLEOTIDE SEQUENCE [LARGE SCALE GENOMIC DNA]</scope>
    <source>
        <strain evidence="2 3">WCC6</strain>
    </source>
</reference>
<gene>
    <name evidence="2" type="ORF">SAMN05216495_1097</name>
</gene>
<dbReference type="InterPro" id="IPR008254">
    <property type="entry name" value="Flavodoxin/NO_synth"/>
</dbReference>
<evidence type="ECO:0000313" key="3">
    <source>
        <dbReference type="Proteomes" id="UP000182379"/>
    </source>
</evidence>
<dbReference type="Gene3D" id="3.40.50.360">
    <property type="match status" value="1"/>
</dbReference>